<sequence>MTTQHIIEAGQVVHQAAHILSSLEFIDQGAAQQIGPMAEAVANMFMVVYYQAETGKATPADFQEAMDGLKQALPVTAGGAAMAHCEKFLLRAIHPETGKVIRQKWVYGRYVGECFAADWHMDSRTRTANIYLGKTLIYGKAF</sequence>
<proteinExistence type="predicted"/>
<name>A0AB36P7H9_SHIFL</name>
<organism evidence="1 2">
    <name type="scientific">Shigella flexneri 2a str. 301</name>
    <dbReference type="NCBI Taxonomy" id="198214"/>
    <lineage>
        <taxon>Bacteria</taxon>
        <taxon>Pseudomonadati</taxon>
        <taxon>Pseudomonadota</taxon>
        <taxon>Gammaproteobacteria</taxon>
        <taxon>Enterobacterales</taxon>
        <taxon>Enterobacteriaceae</taxon>
        <taxon>Shigella</taxon>
    </lineage>
</organism>
<dbReference type="EMBL" id="NEDR01000005">
    <property type="protein sequence ID" value="OXB25640.1"/>
    <property type="molecule type" value="Genomic_DNA"/>
</dbReference>
<evidence type="ECO:0000313" key="1">
    <source>
        <dbReference type="EMBL" id="OXB25640.1"/>
    </source>
</evidence>
<dbReference type="AlphaFoldDB" id="A0AB36P7H9"/>
<gene>
    <name evidence="1" type="ORF">SF301_4863</name>
</gene>
<dbReference type="Pfam" id="PF12703">
    <property type="entry name" value="ptaRNA1_toxin"/>
    <property type="match status" value="1"/>
</dbReference>
<accession>A0AB36P7H9</accession>
<protein>
    <submittedName>
        <fullName evidence="1">Uncharacterized protein</fullName>
    </submittedName>
</protein>
<comment type="caution">
    <text evidence="1">The sequence shown here is derived from an EMBL/GenBank/DDBJ whole genome shotgun (WGS) entry which is preliminary data.</text>
</comment>
<dbReference type="InterPro" id="IPR024640">
    <property type="entry name" value="Toxin-antitoxin_type_1_toxin"/>
</dbReference>
<dbReference type="Proteomes" id="UP000198358">
    <property type="component" value="Unassembled WGS sequence"/>
</dbReference>
<reference evidence="1 2" key="1">
    <citation type="submission" date="2017-04" db="EMBL/GenBank/DDBJ databases">
        <title>Shigella flexneri 2a str. 301 Sequencing.</title>
        <authorList>
            <person name="Zhu Z."/>
        </authorList>
    </citation>
    <scope>NUCLEOTIDE SEQUENCE [LARGE SCALE GENOMIC DNA]</scope>
    <source>
        <strain evidence="1 2">301</strain>
    </source>
</reference>
<evidence type="ECO:0000313" key="2">
    <source>
        <dbReference type="Proteomes" id="UP000198358"/>
    </source>
</evidence>